<dbReference type="SUPFAM" id="SSF55729">
    <property type="entry name" value="Acyl-CoA N-acyltransferases (Nat)"/>
    <property type="match status" value="1"/>
</dbReference>
<evidence type="ECO:0000259" key="3">
    <source>
        <dbReference type="PROSITE" id="PS51186"/>
    </source>
</evidence>
<accession>A0A037ZGX7</accession>
<dbReference type="Proteomes" id="UP000026249">
    <property type="component" value="Unassembled WGS sequence"/>
</dbReference>
<dbReference type="InterPro" id="IPR000182">
    <property type="entry name" value="GNAT_dom"/>
</dbReference>
<dbReference type="AlphaFoldDB" id="A0A037ZGX7"/>
<dbReference type="Pfam" id="PF00583">
    <property type="entry name" value="Acetyltransf_1"/>
    <property type="match status" value="1"/>
</dbReference>
<evidence type="ECO:0000313" key="4">
    <source>
        <dbReference type="EMBL" id="KAJ54859.1"/>
    </source>
</evidence>
<proteinExistence type="predicted"/>
<dbReference type="STRING" id="1454373.ACMU_13930"/>
<evidence type="ECO:0000256" key="1">
    <source>
        <dbReference type="ARBA" id="ARBA00022679"/>
    </source>
</evidence>
<reference evidence="4 5" key="1">
    <citation type="submission" date="2014-03" db="EMBL/GenBank/DDBJ databases">
        <title>Draft Genome Sequence of Actibacterium mucosum KCTC 23349, a Marine Alphaproteobacterium with Complex Ionic Requirements Isolated from Mediterranean Seawater at Malvarrosa Beach, Valencia, Spain.</title>
        <authorList>
            <person name="Arahal D.R."/>
            <person name="Shao Z."/>
            <person name="Lai Q."/>
            <person name="Pujalte M.J."/>
        </authorList>
    </citation>
    <scope>NUCLEOTIDE SEQUENCE [LARGE SCALE GENOMIC DNA]</scope>
    <source>
        <strain evidence="4 5">KCTC 23349</strain>
    </source>
</reference>
<gene>
    <name evidence="4" type="ORF">ACMU_13930</name>
</gene>
<keyword evidence="1" id="KW-0808">Transferase</keyword>
<dbReference type="EMBL" id="JFKE01000005">
    <property type="protein sequence ID" value="KAJ54859.1"/>
    <property type="molecule type" value="Genomic_DNA"/>
</dbReference>
<dbReference type="PROSITE" id="PS51186">
    <property type="entry name" value="GNAT"/>
    <property type="match status" value="1"/>
</dbReference>
<keyword evidence="5" id="KW-1185">Reference proteome</keyword>
<feature type="domain" description="N-acetyltransferase" evidence="3">
    <location>
        <begin position="1"/>
        <end position="140"/>
    </location>
</feature>
<sequence>MQIRRAEPSDVPALRDIVNAAYAGYAAQGVALPDVAGGLGDNQAAGQLWLAGDPPLGVLAVATTPPHAHLMNVAVAPDAGGKGVGRALILHAVDTARAAGCSELRLTTHRLMPDNVALYEHLGWHVTGDEGDKIFMTRLL</sequence>
<dbReference type="GO" id="GO:0016747">
    <property type="term" value="F:acyltransferase activity, transferring groups other than amino-acyl groups"/>
    <property type="evidence" value="ECO:0007669"/>
    <property type="project" value="InterPro"/>
</dbReference>
<dbReference type="InterPro" id="IPR016181">
    <property type="entry name" value="Acyl_CoA_acyltransferase"/>
</dbReference>
<name>A0A037ZGX7_9RHOB</name>
<dbReference type="PANTHER" id="PTHR43877">
    <property type="entry name" value="AMINOALKYLPHOSPHONATE N-ACETYLTRANSFERASE-RELATED-RELATED"/>
    <property type="match status" value="1"/>
</dbReference>
<keyword evidence="2" id="KW-0012">Acyltransferase</keyword>
<evidence type="ECO:0000256" key="2">
    <source>
        <dbReference type="ARBA" id="ARBA00023315"/>
    </source>
</evidence>
<dbReference type="Gene3D" id="3.40.630.30">
    <property type="match status" value="1"/>
</dbReference>
<organism evidence="4 5">
    <name type="scientific">Actibacterium mucosum KCTC 23349</name>
    <dbReference type="NCBI Taxonomy" id="1454373"/>
    <lineage>
        <taxon>Bacteria</taxon>
        <taxon>Pseudomonadati</taxon>
        <taxon>Pseudomonadota</taxon>
        <taxon>Alphaproteobacteria</taxon>
        <taxon>Rhodobacterales</taxon>
        <taxon>Roseobacteraceae</taxon>
        <taxon>Actibacterium</taxon>
    </lineage>
</organism>
<dbReference type="CDD" id="cd04301">
    <property type="entry name" value="NAT_SF"/>
    <property type="match status" value="1"/>
</dbReference>
<dbReference type="RefSeq" id="WP_051588307.1">
    <property type="nucleotide sequence ID" value="NZ_JFKE01000005.1"/>
</dbReference>
<comment type="caution">
    <text evidence="4">The sequence shown here is derived from an EMBL/GenBank/DDBJ whole genome shotgun (WGS) entry which is preliminary data.</text>
</comment>
<protein>
    <recommendedName>
        <fullName evidence="3">N-acetyltransferase domain-containing protein</fullName>
    </recommendedName>
</protein>
<dbReference type="InterPro" id="IPR050832">
    <property type="entry name" value="Bact_Acetyltransf"/>
</dbReference>
<dbReference type="OrthoDB" id="281808at2"/>
<evidence type="ECO:0000313" key="5">
    <source>
        <dbReference type="Proteomes" id="UP000026249"/>
    </source>
</evidence>